<dbReference type="Proteomes" id="UP000517712">
    <property type="component" value="Unassembled WGS sequence"/>
</dbReference>
<protein>
    <submittedName>
        <fullName evidence="3">Protein-tyrosine phosphatase</fullName>
        <ecNumber evidence="3">3.1.3.48</ecNumber>
    </submittedName>
</protein>
<comment type="caution">
    <text evidence="3">The sequence shown here is derived from an EMBL/GenBank/DDBJ whole genome shotgun (WGS) entry which is preliminary data.</text>
</comment>
<dbReference type="Pfam" id="PF13350">
    <property type="entry name" value="Y_phosphatase3"/>
    <property type="match status" value="1"/>
</dbReference>
<dbReference type="GO" id="GO:0005524">
    <property type="term" value="F:ATP binding"/>
    <property type="evidence" value="ECO:0007669"/>
    <property type="project" value="InterPro"/>
</dbReference>
<dbReference type="InterPro" id="IPR029021">
    <property type="entry name" value="Prot-tyrosine_phosphatase-like"/>
</dbReference>
<reference evidence="3 4" key="1">
    <citation type="submission" date="2020-08" db="EMBL/GenBank/DDBJ databases">
        <title>Sequencing the genomes of 1000 actinobacteria strains.</title>
        <authorList>
            <person name="Klenk H.-P."/>
        </authorList>
    </citation>
    <scope>NUCLEOTIDE SEQUENCE [LARGE SCALE GENOMIC DNA]</scope>
    <source>
        <strain evidence="3 4">DSM 24823</strain>
    </source>
</reference>
<evidence type="ECO:0000313" key="4">
    <source>
        <dbReference type="Proteomes" id="UP000517712"/>
    </source>
</evidence>
<dbReference type="InterPro" id="IPR016130">
    <property type="entry name" value="Tyr_Pase_AS"/>
</dbReference>
<feature type="domain" description="Tyrosine specific protein phosphatases" evidence="2">
    <location>
        <begin position="110"/>
        <end position="151"/>
    </location>
</feature>
<dbReference type="EC" id="3.1.3.48" evidence="3"/>
<dbReference type="GO" id="GO:0016887">
    <property type="term" value="F:ATP hydrolysis activity"/>
    <property type="evidence" value="ECO:0007669"/>
    <property type="project" value="InterPro"/>
</dbReference>
<dbReference type="PROSITE" id="PS00674">
    <property type="entry name" value="AAA"/>
    <property type="match status" value="1"/>
</dbReference>
<organism evidence="3 4">
    <name type="scientific">Microbacterium ginsengiterrae</name>
    <dbReference type="NCBI Taxonomy" id="546115"/>
    <lineage>
        <taxon>Bacteria</taxon>
        <taxon>Bacillati</taxon>
        <taxon>Actinomycetota</taxon>
        <taxon>Actinomycetes</taxon>
        <taxon>Micrococcales</taxon>
        <taxon>Microbacteriaceae</taxon>
        <taxon>Microbacterium</taxon>
    </lineage>
</organism>
<dbReference type="GO" id="GO:0004725">
    <property type="term" value="F:protein tyrosine phosphatase activity"/>
    <property type="evidence" value="ECO:0007669"/>
    <property type="project" value="UniProtKB-EC"/>
</dbReference>
<gene>
    <name evidence="3" type="ORF">HD600_000500</name>
</gene>
<dbReference type="PANTHER" id="PTHR31126">
    <property type="entry name" value="TYROSINE-PROTEIN PHOSPHATASE"/>
    <property type="match status" value="1"/>
</dbReference>
<dbReference type="SUPFAM" id="SSF52799">
    <property type="entry name" value="(Phosphotyrosine protein) phosphatases II"/>
    <property type="match status" value="1"/>
</dbReference>
<dbReference type="PROSITE" id="PS50056">
    <property type="entry name" value="TYR_PHOSPHATASE_2"/>
    <property type="match status" value="1"/>
</dbReference>
<evidence type="ECO:0000256" key="1">
    <source>
        <dbReference type="ARBA" id="ARBA00009580"/>
    </source>
</evidence>
<dbReference type="InterPro" id="IPR003960">
    <property type="entry name" value="ATPase_AAA_CS"/>
</dbReference>
<dbReference type="EMBL" id="JACHMU010000001">
    <property type="protein sequence ID" value="MBB5742003.1"/>
    <property type="molecule type" value="Genomic_DNA"/>
</dbReference>
<evidence type="ECO:0000313" key="3">
    <source>
        <dbReference type="EMBL" id="MBB5742003.1"/>
    </source>
</evidence>
<dbReference type="InterPro" id="IPR026893">
    <property type="entry name" value="Tyr/Ser_Pase_IphP-type"/>
</dbReference>
<keyword evidence="3" id="KW-0378">Hydrolase</keyword>
<dbReference type="Gene3D" id="3.90.190.10">
    <property type="entry name" value="Protein tyrosine phosphatase superfamily"/>
    <property type="match status" value="1"/>
</dbReference>
<dbReference type="InterPro" id="IPR000387">
    <property type="entry name" value="Tyr_Pase_dom"/>
</dbReference>
<accession>A0A7W9FC15</accession>
<comment type="similarity">
    <text evidence="1">Belongs to the protein-tyrosine phosphatase family.</text>
</comment>
<dbReference type="RefSeq" id="WP_184281348.1">
    <property type="nucleotide sequence ID" value="NZ_BAAAPG010000003.1"/>
</dbReference>
<keyword evidence="4" id="KW-1185">Reference proteome</keyword>
<proteinExistence type="inferred from homology"/>
<evidence type="ECO:0000259" key="2">
    <source>
        <dbReference type="PROSITE" id="PS50056"/>
    </source>
</evidence>
<sequence length="238" mass="25819">MDDAVTRLDIPGTYNFREAARGALTPGMLYRSDALHRLSPAGRRRIAELGIGTVIDLRSPFDRRVGGRDRLRGTGAVRTSIPIDGASRRVDLKTITLGEVYRLILDEHQHALGRIIRAIADADDPVLVHCTAGKDRTGLAIALVLEALEVDRRIILADYAASAPNLAGEWTHRMVGTARRFRVHLTDDLLVILGSSPPEVLDAALCRLDRLPGGIDAYLDGAGVDAAVRGRLRAKLLA</sequence>
<dbReference type="PROSITE" id="PS00383">
    <property type="entry name" value="TYR_PHOSPHATASE_1"/>
    <property type="match status" value="1"/>
</dbReference>
<name>A0A7W9FC15_9MICO</name>
<dbReference type="AlphaFoldDB" id="A0A7W9FC15"/>
<dbReference type="PANTHER" id="PTHR31126:SF1">
    <property type="entry name" value="TYROSINE SPECIFIC PROTEIN PHOSPHATASES DOMAIN-CONTAINING PROTEIN"/>
    <property type="match status" value="1"/>
</dbReference>